<dbReference type="KEGG" id="ada:A5CPEGH6_22100"/>
<dbReference type="Proteomes" id="UP000319374">
    <property type="component" value="Chromosome"/>
</dbReference>
<proteinExistence type="inferred from homology"/>
<evidence type="ECO:0000256" key="2">
    <source>
        <dbReference type="ARBA" id="ARBA00023125"/>
    </source>
</evidence>
<dbReference type="InterPro" id="IPR006628">
    <property type="entry name" value="PUR-bd_fam"/>
</dbReference>
<keyword evidence="4" id="KW-1185">Reference proteome</keyword>
<dbReference type="Gene3D" id="3.10.450.700">
    <property type="match status" value="1"/>
</dbReference>
<dbReference type="OrthoDB" id="765973at2"/>
<name>A0A4Y1X3F6_9BACT</name>
<dbReference type="GO" id="GO:0032422">
    <property type="term" value="F:purine-rich negative regulatory element binding"/>
    <property type="evidence" value="ECO:0007669"/>
    <property type="project" value="InterPro"/>
</dbReference>
<evidence type="ECO:0000313" key="3">
    <source>
        <dbReference type="EMBL" id="BBL07572.1"/>
    </source>
</evidence>
<dbReference type="GeneID" id="98674197"/>
<evidence type="ECO:0000256" key="1">
    <source>
        <dbReference type="ARBA" id="ARBA00009251"/>
    </source>
</evidence>
<dbReference type="Pfam" id="PF11680">
    <property type="entry name" value="DUF3276"/>
    <property type="match status" value="1"/>
</dbReference>
<keyword evidence="2" id="KW-0238">DNA-binding</keyword>
<reference evidence="4" key="1">
    <citation type="submission" date="2019-06" db="EMBL/GenBank/DDBJ databases">
        <title>Alistipes onderdonkii subsp. vulgaris subsp. nov., Alistipes dispar sp. nov. and Alistipes communis sp. nov., isolated from human faeces, and creation of Alistipes onderdonkii subsp. onderdonkii subsp. nov.</title>
        <authorList>
            <person name="Sakamoto M."/>
            <person name="Ikeyama N."/>
            <person name="Ogata Y."/>
            <person name="Suda W."/>
            <person name="Iino T."/>
            <person name="Hattori M."/>
            <person name="Ohkuma M."/>
        </authorList>
    </citation>
    <scope>NUCLEOTIDE SEQUENCE [LARGE SCALE GENOMIC DNA]</scope>
    <source>
        <strain evidence="4">5CPEGH6</strain>
    </source>
</reference>
<evidence type="ECO:0008006" key="5">
    <source>
        <dbReference type="Google" id="ProtNLM"/>
    </source>
</evidence>
<dbReference type="RefSeq" id="WP_141429729.1">
    <property type="nucleotide sequence ID" value="NZ_AP019736.1"/>
</dbReference>
<comment type="similarity">
    <text evidence="1">Belongs to the PUR DNA-binding protein family.</text>
</comment>
<sequence length="98" mass="11384">MSLSPIRRGSEEHDDPVLSKAVKAGRRTYFFDVRATRSDDYFLTITESRKMTDARGEVTFDRHKIFLYKEDFDKFVSELAETIAFIRSRTPAAAENEK</sequence>
<dbReference type="AlphaFoldDB" id="A0A4Y1X3F6"/>
<gene>
    <name evidence="3" type="ORF">A5CPEGH6_22100</name>
</gene>
<organism evidence="3 4">
    <name type="scientific">Alistipes dispar</name>
    <dbReference type="NCBI Taxonomy" id="2585119"/>
    <lineage>
        <taxon>Bacteria</taxon>
        <taxon>Pseudomonadati</taxon>
        <taxon>Bacteroidota</taxon>
        <taxon>Bacteroidia</taxon>
        <taxon>Bacteroidales</taxon>
        <taxon>Rikenellaceae</taxon>
        <taxon>Alistipes</taxon>
    </lineage>
</organism>
<dbReference type="GO" id="GO:0000977">
    <property type="term" value="F:RNA polymerase II transcription regulatory region sequence-specific DNA binding"/>
    <property type="evidence" value="ECO:0007669"/>
    <property type="project" value="InterPro"/>
</dbReference>
<dbReference type="EMBL" id="AP019736">
    <property type="protein sequence ID" value="BBL07572.1"/>
    <property type="molecule type" value="Genomic_DNA"/>
</dbReference>
<accession>A0A4Y1X3F6</accession>
<evidence type="ECO:0000313" key="4">
    <source>
        <dbReference type="Proteomes" id="UP000319374"/>
    </source>
</evidence>
<protein>
    <recommendedName>
        <fullName evidence="5">DNA-binding protein</fullName>
    </recommendedName>
</protein>